<dbReference type="PANTHER" id="PTHR34862:SF1">
    <property type="entry name" value="SPARK DOMAIN-CONTAINING PROTEIN"/>
    <property type="match status" value="1"/>
</dbReference>
<gene>
    <name evidence="4" type="ORF">EHS24_003265</name>
</gene>
<dbReference type="AlphaFoldDB" id="A0A427XFT5"/>
<evidence type="ECO:0000259" key="3">
    <source>
        <dbReference type="Pfam" id="PF24855"/>
    </source>
</evidence>
<reference evidence="4 5" key="1">
    <citation type="submission" date="2018-11" db="EMBL/GenBank/DDBJ databases">
        <title>Genome sequence of Apiotrichum porosum DSM 27194.</title>
        <authorList>
            <person name="Aliyu H."/>
            <person name="Gorte O."/>
            <person name="Ochsenreither K."/>
        </authorList>
    </citation>
    <scope>NUCLEOTIDE SEQUENCE [LARGE SCALE GENOMIC DNA]</scope>
    <source>
        <strain evidence="4 5">DSM 27194</strain>
    </source>
</reference>
<evidence type="ECO:0000313" key="5">
    <source>
        <dbReference type="Proteomes" id="UP000279236"/>
    </source>
</evidence>
<dbReference type="OrthoDB" id="2536450at2759"/>
<dbReference type="RefSeq" id="XP_028472845.1">
    <property type="nucleotide sequence ID" value="XM_028618957.1"/>
</dbReference>
<dbReference type="InterPro" id="IPR056146">
    <property type="entry name" value="DUF7729"/>
</dbReference>
<dbReference type="PANTHER" id="PTHR34862">
    <property type="entry name" value="SPARK DOMAIN-CONTAINING PROTEIN"/>
    <property type="match status" value="1"/>
</dbReference>
<dbReference type="EMBL" id="RSCE01000015">
    <property type="protein sequence ID" value="RSH77698.1"/>
    <property type="molecule type" value="Genomic_DNA"/>
</dbReference>
<feature type="signal peptide" evidence="2">
    <location>
        <begin position="1"/>
        <end position="17"/>
    </location>
</feature>
<organism evidence="4 5">
    <name type="scientific">Apiotrichum porosum</name>
    <dbReference type="NCBI Taxonomy" id="105984"/>
    <lineage>
        <taxon>Eukaryota</taxon>
        <taxon>Fungi</taxon>
        <taxon>Dikarya</taxon>
        <taxon>Basidiomycota</taxon>
        <taxon>Agaricomycotina</taxon>
        <taxon>Tremellomycetes</taxon>
        <taxon>Trichosporonales</taxon>
        <taxon>Trichosporonaceae</taxon>
        <taxon>Apiotrichum</taxon>
    </lineage>
</organism>
<feature type="domain" description="DUF7729" evidence="3">
    <location>
        <begin position="56"/>
        <end position="148"/>
    </location>
</feature>
<protein>
    <recommendedName>
        <fullName evidence="3">DUF7729 domain-containing protein</fullName>
    </recommendedName>
</protein>
<sequence>MRTAFVATALLAAGAYAQNISATCSAGLVGLLGSDAGSCLQVSKLVAVLSSTGSVVTPVGGYLTGLCNSTTPKCSNETLQQAQATITSNCSADLTSLGGLLSFVNAVVSNYDDVYAAACSKNSTTGDFCVVEGLKTIETTTSTNVTSTVLTELLAGDNATNALLEPAISSGQLCTSCIGGIFYEITKITPTFNESSLGQGLTTTCGAEFGTVAPNTTTEGSGNATTTSTGNSTATSGASTSATAKSGAERVGATFLGFAVAGVAGVACLL</sequence>
<proteinExistence type="predicted"/>
<dbReference type="Pfam" id="PF24855">
    <property type="entry name" value="DUF7729"/>
    <property type="match status" value="1"/>
</dbReference>
<name>A0A427XFT5_9TREE</name>
<accession>A0A427XFT5</accession>
<evidence type="ECO:0000313" key="4">
    <source>
        <dbReference type="EMBL" id="RSH77698.1"/>
    </source>
</evidence>
<keyword evidence="5" id="KW-1185">Reference proteome</keyword>
<comment type="caution">
    <text evidence="4">The sequence shown here is derived from an EMBL/GenBank/DDBJ whole genome shotgun (WGS) entry which is preliminary data.</text>
</comment>
<evidence type="ECO:0000256" key="2">
    <source>
        <dbReference type="SAM" id="SignalP"/>
    </source>
</evidence>
<dbReference type="GeneID" id="39587808"/>
<feature type="compositionally biased region" description="Low complexity" evidence="1">
    <location>
        <begin position="215"/>
        <end position="241"/>
    </location>
</feature>
<evidence type="ECO:0000256" key="1">
    <source>
        <dbReference type="SAM" id="MobiDB-lite"/>
    </source>
</evidence>
<feature type="chain" id="PRO_5019298634" description="DUF7729 domain-containing protein" evidence="2">
    <location>
        <begin position="18"/>
        <end position="270"/>
    </location>
</feature>
<keyword evidence="2" id="KW-0732">Signal</keyword>
<feature type="region of interest" description="Disordered" evidence="1">
    <location>
        <begin position="213"/>
        <end position="241"/>
    </location>
</feature>
<dbReference type="Proteomes" id="UP000279236">
    <property type="component" value="Unassembled WGS sequence"/>
</dbReference>